<evidence type="ECO:0000313" key="1">
    <source>
        <dbReference type="EMBL" id="CAG8801136.1"/>
    </source>
</evidence>
<protein>
    <submittedName>
        <fullName evidence="1">22516_t:CDS:1</fullName>
    </submittedName>
</protein>
<sequence length="199" mass="22599">YPGAILTTQGPFDLNIEEMSSKPLLHIRRTSNDSITSNDSGVGFMKADYEIQRAIRAQRVQRPHIIVLHKGKHIYQNHEDADANLVLNAAIASKKHRREIAVMQKRATLILDPEDLKETTFTELENDSANNAEAPMNLLMESDDTSNMDIDIVTVESIEQPRIDVPIMEKTNCTRLRRNMTFKNNVTTLKKAVKSIKKM</sequence>
<keyword evidence="2" id="KW-1185">Reference proteome</keyword>
<feature type="non-terminal residue" evidence="1">
    <location>
        <position position="1"/>
    </location>
</feature>
<evidence type="ECO:0000313" key="2">
    <source>
        <dbReference type="Proteomes" id="UP000789405"/>
    </source>
</evidence>
<name>A0A9N9P922_9GLOM</name>
<organism evidence="1 2">
    <name type="scientific">Dentiscutata erythropus</name>
    <dbReference type="NCBI Taxonomy" id="1348616"/>
    <lineage>
        <taxon>Eukaryota</taxon>
        <taxon>Fungi</taxon>
        <taxon>Fungi incertae sedis</taxon>
        <taxon>Mucoromycota</taxon>
        <taxon>Glomeromycotina</taxon>
        <taxon>Glomeromycetes</taxon>
        <taxon>Diversisporales</taxon>
        <taxon>Gigasporaceae</taxon>
        <taxon>Dentiscutata</taxon>
    </lineage>
</organism>
<accession>A0A9N9P922</accession>
<gene>
    <name evidence="1" type="ORF">DERYTH_LOCUS23397</name>
</gene>
<comment type="caution">
    <text evidence="1">The sequence shown here is derived from an EMBL/GenBank/DDBJ whole genome shotgun (WGS) entry which is preliminary data.</text>
</comment>
<dbReference type="Proteomes" id="UP000789405">
    <property type="component" value="Unassembled WGS sequence"/>
</dbReference>
<dbReference type="AlphaFoldDB" id="A0A9N9P922"/>
<proteinExistence type="predicted"/>
<dbReference type="EMBL" id="CAJVPY010035508">
    <property type="protein sequence ID" value="CAG8801136.1"/>
    <property type="molecule type" value="Genomic_DNA"/>
</dbReference>
<feature type="non-terminal residue" evidence="1">
    <location>
        <position position="199"/>
    </location>
</feature>
<dbReference type="OrthoDB" id="2334714at2759"/>
<reference evidence="1" key="1">
    <citation type="submission" date="2021-06" db="EMBL/GenBank/DDBJ databases">
        <authorList>
            <person name="Kallberg Y."/>
            <person name="Tangrot J."/>
            <person name="Rosling A."/>
        </authorList>
    </citation>
    <scope>NUCLEOTIDE SEQUENCE</scope>
    <source>
        <strain evidence="1">MA453B</strain>
    </source>
</reference>